<proteinExistence type="predicted"/>
<dbReference type="EMBL" id="JAURUO010000009">
    <property type="protein sequence ID" value="MDP9728908.1"/>
    <property type="molecule type" value="Genomic_DNA"/>
</dbReference>
<comment type="caution">
    <text evidence="1">The sequence shown here is derived from an EMBL/GenBank/DDBJ whole genome shotgun (WGS) entry which is preliminary data.</text>
</comment>
<evidence type="ECO:0000313" key="1">
    <source>
        <dbReference type="EMBL" id="MDP9728908.1"/>
    </source>
</evidence>
<sequence>MMNYSGGDHLSVAKALYQLDFYLQQLNMDIRVRDLYERAYREKRGDRYDDRWLQVLDEHLEVRDSLSEPFTTQTILEVLMRTGHEPLVRSLMREIRRRKIGFTHIYLIGRSSRR</sequence>
<dbReference type="Proteomes" id="UP001229209">
    <property type="component" value="Unassembled WGS sequence"/>
</dbReference>
<name>A0ABT9LXC3_9BACL</name>
<protein>
    <submittedName>
        <fullName evidence="1">Uncharacterized protein</fullName>
    </submittedName>
</protein>
<organism evidence="1 2">
    <name type="scientific">Alicyclobacillus tolerans</name>
    <dbReference type="NCBI Taxonomy" id="90970"/>
    <lineage>
        <taxon>Bacteria</taxon>
        <taxon>Bacillati</taxon>
        <taxon>Bacillota</taxon>
        <taxon>Bacilli</taxon>
        <taxon>Bacillales</taxon>
        <taxon>Alicyclobacillaceae</taxon>
        <taxon>Alicyclobacillus</taxon>
    </lineage>
</organism>
<gene>
    <name evidence="1" type="ORF">J2S04_001859</name>
</gene>
<reference evidence="1 2" key="1">
    <citation type="submission" date="2023-07" db="EMBL/GenBank/DDBJ databases">
        <title>Genomic Encyclopedia of Type Strains, Phase IV (KMG-IV): sequencing the most valuable type-strain genomes for metagenomic binning, comparative biology and taxonomic classification.</title>
        <authorList>
            <person name="Goeker M."/>
        </authorList>
    </citation>
    <scope>NUCLEOTIDE SEQUENCE [LARGE SCALE GENOMIC DNA]</scope>
    <source>
        <strain evidence="1 2">DSM 25924</strain>
    </source>
</reference>
<evidence type="ECO:0000313" key="2">
    <source>
        <dbReference type="Proteomes" id="UP001229209"/>
    </source>
</evidence>
<keyword evidence="2" id="KW-1185">Reference proteome</keyword>
<accession>A0ABT9LXC3</accession>